<dbReference type="Gene3D" id="3.90.25.10">
    <property type="entry name" value="UDP-galactose 4-epimerase, domain 1"/>
    <property type="match status" value="1"/>
</dbReference>
<organism evidence="3 4">
    <name type="scientific">Paucihalobacter ruber</name>
    <dbReference type="NCBI Taxonomy" id="2567861"/>
    <lineage>
        <taxon>Bacteria</taxon>
        <taxon>Pseudomonadati</taxon>
        <taxon>Bacteroidota</taxon>
        <taxon>Flavobacteriia</taxon>
        <taxon>Flavobacteriales</taxon>
        <taxon>Flavobacteriaceae</taxon>
        <taxon>Paucihalobacter</taxon>
    </lineage>
</organism>
<proteinExistence type="inferred from homology"/>
<dbReference type="Proteomes" id="UP000317332">
    <property type="component" value="Unassembled WGS sequence"/>
</dbReference>
<dbReference type="AlphaFoldDB" id="A0A506PPW6"/>
<dbReference type="InterPro" id="IPR036291">
    <property type="entry name" value="NAD(P)-bd_dom_sf"/>
</dbReference>
<evidence type="ECO:0000313" key="4">
    <source>
        <dbReference type="Proteomes" id="UP000317332"/>
    </source>
</evidence>
<dbReference type="OrthoDB" id="9811743at2"/>
<comment type="caution">
    <text evidence="3">The sequence shown here is derived from an EMBL/GenBank/DDBJ whole genome shotgun (WGS) entry which is preliminary data.</text>
</comment>
<comment type="similarity">
    <text evidence="1">Belongs to the NAD(P)-dependent epimerase/dehydratase family.</text>
</comment>
<evidence type="ECO:0000259" key="2">
    <source>
        <dbReference type="Pfam" id="PF01370"/>
    </source>
</evidence>
<dbReference type="InterPro" id="IPR001509">
    <property type="entry name" value="Epimerase_deHydtase"/>
</dbReference>
<sequence>MKTHLISGGCGFVGRNMVNRLYNNTNDRIVFIDNLAVGKHPNTWLNHPFQKSQGNMNIYGEDERLCFIEEDFRVTLQKLVHQPEYLKKELGLDIERFADVYHFAAIVGGRAMIDGDPIQVALDLSIDAEFFYWISRHKPERVLYPSSSAAYPVNLQTESNAIQLKESDIDFNHMGQPDMTYGWTKLTGEFLAQITAKHYGVSITCIRPFSGYGEDQDYSYPTPAIARRAVFKEAPFEVWGSGHQGRDFVHIDDVLDCVEVAMEKIHDGSAINIGQGVLTSFRDLIEIFCEFAGYQPEIKPLLDKPVGVHSRYCDMTWVKDNLGWEPKISIREGMKRVYDAVMAREIAEGNLKPE</sequence>
<evidence type="ECO:0000256" key="1">
    <source>
        <dbReference type="ARBA" id="ARBA00007637"/>
    </source>
</evidence>
<reference evidence="3 4" key="1">
    <citation type="submission" date="2019-06" db="EMBL/GenBank/DDBJ databases">
        <title>Flavobacteriaceae Paucihalobacterium erythroidium CWB-1, complete genome.</title>
        <authorList>
            <person name="Wu S."/>
        </authorList>
    </citation>
    <scope>NUCLEOTIDE SEQUENCE [LARGE SCALE GENOMIC DNA]</scope>
    <source>
        <strain evidence="3 4">CWB-1</strain>
    </source>
</reference>
<dbReference type="SUPFAM" id="SSF51735">
    <property type="entry name" value="NAD(P)-binding Rossmann-fold domains"/>
    <property type="match status" value="1"/>
</dbReference>
<accession>A0A506PPW6</accession>
<dbReference type="PANTHER" id="PTHR43000">
    <property type="entry name" value="DTDP-D-GLUCOSE 4,6-DEHYDRATASE-RELATED"/>
    <property type="match status" value="1"/>
</dbReference>
<dbReference type="Gene3D" id="3.40.50.720">
    <property type="entry name" value="NAD(P)-binding Rossmann-like Domain"/>
    <property type="match status" value="1"/>
</dbReference>
<dbReference type="Pfam" id="PF01370">
    <property type="entry name" value="Epimerase"/>
    <property type="match status" value="1"/>
</dbReference>
<evidence type="ECO:0000313" key="3">
    <source>
        <dbReference type="EMBL" id="TPV35751.1"/>
    </source>
</evidence>
<name>A0A506PPW6_9FLAO</name>
<protein>
    <submittedName>
        <fullName evidence="3">NAD-dependent epimerase/dehydratase family protein</fullName>
    </submittedName>
</protein>
<gene>
    <name evidence="3" type="ORF">FJ651_02215</name>
</gene>
<feature type="domain" description="NAD-dependent epimerase/dehydratase" evidence="2">
    <location>
        <begin position="5"/>
        <end position="274"/>
    </location>
</feature>
<keyword evidence="4" id="KW-1185">Reference proteome</keyword>
<dbReference type="EMBL" id="VHIQ01000001">
    <property type="protein sequence ID" value="TPV35751.1"/>
    <property type="molecule type" value="Genomic_DNA"/>
</dbReference>
<dbReference type="RefSeq" id="WP_140988760.1">
    <property type="nucleotide sequence ID" value="NZ_VHIQ01000001.1"/>
</dbReference>